<dbReference type="CDD" id="cd07434">
    <property type="entry name" value="PHP_PolIIIA_DnaE2"/>
    <property type="match status" value="1"/>
</dbReference>
<evidence type="ECO:0000313" key="17">
    <source>
        <dbReference type="Proteomes" id="UP001597314"/>
    </source>
</evidence>
<evidence type="ECO:0000256" key="2">
    <source>
        <dbReference type="ARBA" id="ARBA00007391"/>
    </source>
</evidence>
<feature type="compositionally biased region" description="Basic and acidic residues" evidence="14">
    <location>
        <begin position="165"/>
        <end position="176"/>
    </location>
</feature>
<dbReference type="SMART" id="SM00481">
    <property type="entry name" value="POLIIIAc"/>
    <property type="match status" value="1"/>
</dbReference>
<keyword evidence="11 13" id="KW-0234">DNA repair</keyword>
<keyword evidence="8 13" id="KW-0235">DNA replication</keyword>
<protein>
    <recommendedName>
        <fullName evidence="4 13">Error-prone DNA polymerase</fullName>
        <ecNumber evidence="3 13">2.7.7.7</ecNumber>
    </recommendedName>
</protein>
<comment type="caution">
    <text evidence="16">The sequence shown here is derived from an EMBL/GenBank/DDBJ whole genome shotgun (WGS) entry which is preliminary data.</text>
</comment>
<dbReference type="Pfam" id="PF01336">
    <property type="entry name" value="tRNA_anti-codon"/>
    <property type="match status" value="1"/>
</dbReference>
<comment type="function">
    <text evidence="13">DNA polymerase involved in damage-induced mutagenesis and translesion synthesis (TLS). It is not the major replicative DNA polymerase.</text>
</comment>
<dbReference type="InterPro" id="IPR029460">
    <property type="entry name" value="DNAPol_HHH"/>
</dbReference>
<evidence type="ECO:0000256" key="5">
    <source>
        <dbReference type="ARBA" id="ARBA00022490"/>
    </source>
</evidence>
<evidence type="ECO:0000256" key="6">
    <source>
        <dbReference type="ARBA" id="ARBA00022679"/>
    </source>
</evidence>
<evidence type="ECO:0000256" key="13">
    <source>
        <dbReference type="HAMAP-Rule" id="MF_01902"/>
    </source>
</evidence>
<dbReference type="InterPro" id="IPR011708">
    <property type="entry name" value="DNA_pol3_alpha_NTPase_dom"/>
</dbReference>
<organism evidence="16 17">
    <name type="scientific">Rhodoplanes azumiensis</name>
    <dbReference type="NCBI Taxonomy" id="1897628"/>
    <lineage>
        <taxon>Bacteria</taxon>
        <taxon>Pseudomonadati</taxon>
        <taxon>Pseudomonadota</taxon>
        <taxon>Alphaproteobacteria</taxon>
        <taxon>Hyphomicrobiales</taxon>
        <taxon>Nitrobacteraceae</taxon>
        <taxon>Rhodoplanes</taxon>
    </lineage>
</organism>
<dbReference type="Pfam" id="PF14579">
    <property type="entry name" value="HHH_6"/>
    <property type="match status" value="1"/>
</dbReference>
<dbReference type="SUPFAM" id="SSF89550">
    <property type="entry name" value="PHP domain-like"/>
    <property type="match status" value="1"/>
</dbReference>
<dbReference type="EMBL" id="JBHUIW010000041">
    <property type="protein sequence ID" value="MFD2184944.1"/>
    <property type="molecule type" value="Genomic_DNA"/>
</dbReference>
<keyword evidence="9 13" id="KW-0227">DNA damage</keyword>
<dbReference type="InterPro" id="IPR023073">
    <property type="entry name" value="DnaE2"/>
</dbReference>
<dbReference type="Proteomes" id="UP001597314">
    <property type="component" value="Unassembled WGS sequence"/>
</dbReference>
<feature type="compositionally biased region" description="Polar residues" evidence="14">
    <location>
        <begin position="915"/>
        <end position="924"/>
    </location>
</feature>
<evidence type="ECO:0000256" key="8">
    <source>
        <dbReference type="ARBA" id="ARBA00022705"/>
    </source>
</evidence>
<evidence type="ECO:0000256" key="10">
    <source>
        <dbReference type="ARBA" id="ARBA00022932"/>
    </source>
</evidence>
<keyword evidence="7 13" id="KW-0548">Nucleotidyltransferase</keyword>
<keyword evidence="10 13" id="KW-0239">DNA-directed DNA polymerase</keyword>
<feature type="region of interest" description="Disordered" evidence="14">
    <location>
        <begin position="606"/>
        <end position="658"/>
    </location>
</feature>
<evidence type="ECO:0000259" key="15">
    <source>
        <dbReference type="SMART" id="SM00481"/>
    </source>
</evidence>
<gene>
    <name evidence="13" type="primary">dnaE2</name>
    <name evidence="16" type="ORF">ACFSOX_22540</name>
</gene>
<comment type="similarity">
    <text evidence="2 13">Belongs to the DNA polymerase type-C family. DnaE2 subfamily.</text>
</comment>
<dbReference type="Pfam" id="PF17657">
    <property type="entry name" value="DNA_pol3_finger"/>
    <property type="match status" value="1"/>
</dbReference>
<accession>A0ABW5APN2</accession>
<evidence type="ECO:0000256" key="12">
    <source>
        <dbReference type="ARBA" id="ARBA00049244"/>
    </source>
</evidence>
<dbReference type="EC" id="2.7.7.7" evidence="3 13"/>
<evidence type="ECO:0000256" key="14">
    <source>
        <dbReference type="SAM" id="MobiDB-lite"/>
    </source>
</evidence>
<evidence type="ECO:0000256" key="4">
    <source>
        <dbReference type="ARBA" id="ARBA00017273"/>
    </source>
</evidence>
<evidence type="ECO:0000256" key="11">
    <source>
        <dbReference type="ARBA" id="ARBA00023204"/>
    </source>
</evidence>
<dbReference type="PANTHER" id="PTHR32294">
    <property type="entry name" value="DNA POLYMERASE III SUBUNIT ALPHA"/>
    <property type="match status" value="1"/>
</dbReference>
<evidence type="ECO:0000256" key="7">
    <source>
        <dbReference type="ARBA" id="ARBA00022695"/>
    </source>
</evidence>
<keyword evidence="6 13" id="KW-0808">Transferase</keyword>
<evidence type="ECO:0000256" key="3">
    <source>
        <dbReference type="ARBA" id="ARBA00012417"/>
    </source>
</evidence>
<dbReference type="CDD" id="cd04485">
    <property type="entry name" value="DnaE_OBF"/>
    <property type="match status" value="1"/>
</dbReference>
<dbReference type="InterPro" id="IPR004365">
    <property type="entry name" value="NA-bd_OB_tRNA"/>
</dbReference>
<dbReference type="InterPro" id="IPR016195">
    <property type="entry name" value="Pol/histidinol_Pase-like"/>
</dbReference>
<dbReference type="Pfam" id="PF02811">
    <property type="entry name" value="PHP"/>
    <property type="match status" value="1"/>
</dbReference>
<feature type="domain" description="Polymerase/histidinol phosphatase N-terminal" evidence="15">
    <location>
        <begin position="5"/>
        <end position="72"/>
    </location>
</feature>
<sequence>MTAYAELAVTTNFSFLRGASHPEELVVQAKALGLAGLGIADRNSVAGVVRAHEAAKEHGVRLAVGARLVFADGTPDILAYPQDRAAWGRLTRLLTLGKRRAGKGECTLYFDDLITSAEGFSLIILAEGRGRVAPPSSCAGSPRASIVKDRISRQGSRAGSSPAMTERKAEGQGTRRDSLFASLRSAGARVWLGACMRRHGDDARRLARLAALAAETKTPLIAVGDVLYHVPERRPLHDVITCVRAHTTLDAAGRLLAPNAERHLKSPAETARLFRAAPEAVAQTLAFLETCRFSLDALAYDYPDEVREGFATPQDALVAYAEEGARRRYPDGVPAKVRHALDHEYALIGALRYAPYFLTVHDIVRFARARGILCQGRGSAANSAVCYCLGITEVDPARADLLFERFVSAERREPPDIDVDFEHERREEVIQYIYGRYGRARAGLAATVICWRGRSAMRDVGKVFGLTEDVIGSLAGTLWGFSREALSDQHATRAGFDPADPRLASALVLARELTGFPRHLSQHVGGFVITRGRLDELVPIENAAMAERTVIEWDKDDLDTLKILKIDVLALGMLTCLRRVLDCLQRHYGESFRGGAPVFPLPARGERVARTEGPSRVRGPLVDTETPPHPDSALDAPNPTSPRTRGEVNAAPSPSARLDLSVIPPEDAAVYRMLSRADSVGVFQVESRAQMTMLPRLKPQAFYDLVIEVAIVRPGPIQGDMVHPYLRRRQGREPVTFPSPAPEHGPADELAQVLGKTLGVPLFQEQAMRIAIVAAGFTPSEADQLRRAMATFRRVGTIKYFRAKLIDGMAARGYPRDFAERCFDQIEGFGEYGFPESHAASFALLVYASAWIKCRYPDVFAAALLNSQPMGFYAPAQIVRDAQEHGVEVRPIDVSFSDWDNGLEVVSDHAAWSWPGSSRPSTSLPVAPPDDVDARDRPGPDGTEGVVTSTTSRLHPRHADMAGDIRSTHAVRLGFRQISGLKEEDGRKIAAARGDGYDSIRDLWLRTKLSPAVLETLAEADAFRSLGLDRRQALWAVRALRRAGDKDDLPLFARVTTPEQEPDVALPPMRLGEHVVADYRHLHLSLKAHPVSFLRADLDRRRIIPNARLAALPSGRRVSVAGLVLVRQRPGTAKGVIFATLEDETAVANVIVWPQVFETFRPIVLGARLVAVTGRLQNEQGVIHVVAERLDDLTPLLRKLAEDAGCIDTLARCDEFKRPIPENRQPQRAGASLAVLLREAPALGDDLAPAARVRSAMPKGRNFR</sequence>
<comment type="subcellular location">
    <subcellularLocation>
        <location evidence="1 13">Cytoplasm</location>
    </subcellularLocation>
</comment>
<comment type="catalytic activity">
    <reaction evidence="12 13">
        <text>DNA(n) + a 2'-deoxyribonucleoside 5'-triphosphate = DNA(n+1) + diphosphate</text>
        <dbReference type="Rhea" id="RHEA:22508"/>
        <dbReference type="Rhea" id="RHEA-COMP:17339"/>
        <dbReference type="Rhea" id="RHEA-COMP:17340"/>
        <dbReference type="ChEBI" id="CHEBI:33019"/>
        <dbReference type="ChEBI" id="CHEBI:61560"/>
        <dbReference type="ChEBI" id="CHEBI:173112"/>
        <dbReference type="EC" id="2.7.7.7"/>
    </reaction>
</comment>
<dbReference type="PANTHER" id="PTHR32294:SF4">
    <property type="entry name" value="ERROR-PRONE DNA POLYMERASE"/>
    <property type="match status" value="1"/>
</dbReference>
<dbReference type="InterPro" id="IPR040982">
    <property type="entry name" value="DNA_pol3_finger"/>
</dbReference>
<feature type="region of interest" description="Disordered" evidence="14">
    <location>
        <begin position="133"/>
        <end position="176"/>
    </location>
</feature>
<dbReference type="InterPro" id="IPR004805">
    <property type="entry name" value="DnaE2/DnaE/PolC"/>
</dbReference>
<dbReference type="Pfam" id="PF07733">
    <property type="entry name" value="DNA_pol3_alpha"/>
    <property type="match status" value="1"/>
</dbReference>
<proteinExistence type="inferred from homology"/>
<dbReference type="InterPro" id="IPR004013">
    <property type="entry name" value="PHP_dom"/>
</dbReference>
<feature type="compositionally biased region" description="Polar residues" evidence="14">
    <location>
        <begin position="153"/>
        <end position="163"/>
    </location>
</feature>
<feature type="compositionally biased region" description="Basic and acidic residues" evidence="14">
    <location>
        <begin position="606"/>
        <end position="615"/>
    </location>
</feature>
<evidence type="ECO:0000256" key="1">
    <source>
        <dbReference type="ARBA" id="ARBA00004496"/>
    </source>
</evidence>
<name>A0ABW5APN2_9BRAD</name>
<feature type="region of interest" description="Disordered" evidence="14">
    <location>
        <begin position="915"/>
        <end position="953"/>
    </location>
</feature>
<dbReference type="RefSeq" id="WP_378480077.1">
    <property type="nucleotide sequence ID" value="NZ_JBHUIW010000041.1"/>
</dbReference>
<keyword evidence="5 13" id="KW-0963">Cytoplasm</keyword>
<evidence type="ECO:0000256" key="9">
    <source>
        <dbReference type="ARBA" id="ARBA00022763"/>
    </source>
</evidence>
<evidence type="ECO:0000313" key="16">
    <source>
        <dbReference type="EMBL" id="MFD2184944.1"/>
    </source>
</evidence>
<keyword evidence="17" id="KW-1185">Reference proteome</keyword>
<reference evidence="17" key="1">
    <citation type="journal article" date="2019" name="Int. J. Syst. Evol. Microbiol.">
        <title>The Global Catalogue of Microorganisms (GCM) 10K type strain sequencing project: providing services to taxonomists for standard genome sequencing and annotation.</title>
        <authorList>
            <consortium name="The Broad Institute Genomics Platform"/>
            <consortium name="The Broad Institute Genome Sequencing Center for Infectious Disease"/>
            <person name="Wu L."/>
            <person name="Ma J."/>
        </authorList>
    </citation>
    <scope>NUCLEOTIDE SEQUENCE [LARGE SCALE GENOMIC DNA]</scope>
    <source>
        <strain evidence="17">CGMCC 1.6774</strain>
    </source>
</reference>
<dbReference type="HAMAP" id="MF_01902">
    <property type="entry name" value="DNApol_error_prone"/>
    <property type="match status" value="1"/>
</dbReference>
<dbReference type="InterPro" id="IPR003141">
    <property type="entry name" value="Pol/His_phosphatase_N"/>
</dbReference>
<dbReference type="Gene3D" id="3.20.20.140">
    <property type="entry name" value="Metal-dependent hydrolases"/>
    <property type="match status" value="1"/>
</dbReference>